<name>A0A812NLT4_9DINO</name>
<reference evidence="2" key="1">
    <citation type="submission" date="2021-02" db="EMBL/GenBank/DDBJ databases">
        <authorList>
            <person name="Dougan E. K."/>
            <person name="Rhodes N."/>
            <person name="Thang M."/>
            <person name="Chan C."/>
        </authorList>
    </citation>
    <scope>NUCLEOTIDE SEQUENCE</scope>
</reference>
<keyword evidence="3" id="KW-1185">Reference proteome</keyword>
<feature type="region of interest" description="Disordered" evidence="1">
    <location>
        <begin position="20"/>
        <end position="265"/>
    </location>
</feature>
<feature type="compositionally biased region" description="Polar residues" evidence="1">
    <location>
        <begin position="82"/>
        <end position="91"/>
    </location>
</feature>
<accession>A0A812NLT4</accession>
<evidence type="ECO:0000313" key="2">
    <source>
        <dbReference type="EMBL" id="CAE7317116.1"/>
    </source>
</evidence>
<dbReference type="AlphaFoldDB" id="A0A812NLT4"/>
<organism evidence="2 3">
    <name type="scientific">Symbiodinium necroappetens</name>
    <dbReference type="NCBI Taxonomy" id="1628268"/>
    <lineage>
        <taxon>Eukaryota</taxon>
        <taxon>Sar</taxon>
        <taxon>Alveolata</taxon>
        <taxon>Dinophyceae</taxon>
        <taxon>Suessiales</taxon>
        <taxon>Symbiodiniaceae</taxon>
        <taxon>Symbiodinium</taxon>
    </lineage>
</organism>
<sequence>MPLTDKVATLLAAAEEMKKRALKGSSYDHDHEEPTQQTPKTPTKDVPCKVEKRTPGPPVRKACKLEHLSPAAAREDAAVSVVSGSSNQGTPHSKRRSGTPHSKSKKRRTSKTPTPTKDQADTVAATQEEPPEATEEQNPDQSVTAANPEEAQKATTPGKRTPDKALKAASPEETQKAATPGKRTPDKAVKAASAEETQKAATPGKRTPDKAVKAASAEETQVPTPADRYVDQQQNKASPHSVGKRPNTPREIRKMAGKAKSSADARSVMFEDWLQGGENWKSSKLLARLRSKSSSAGRGMRKWLFWSEMVTRFGESVAQALRETKEADPERSLTEIRKWPECEDYVQYLCLVDSSEEDCDEEEFEQILEAQAVSPEEAESQKAQQERKTKANKALTRATEKIKIGTKIDQEVNVQGMGDHLLEAMKLDVKAQAQKVQDARGQLQLAVDRDEVDDPMDNLISSLTAMCDTFDKIHKDFLSRKNKDANPEKKAKK</sequence>
<gene>
    <name evidence="2" type="ORF">SNEC2469_LOCUS7919</name>
</gene>
<comment type="caution">
    <text evidence="2">The sequence shown here is derived from an EMBL/GenBank/DDBJ whole genome shotgun (WGS) entry which is preliminary data.</text>
</comment>
<feature type="compositionally biased region" description="Basic and acidic residues" evidence="1">
    <location>
        <begin position="42"/>
        <end position="54"/>
    </location>
</feature>
<dbReference type="EMBL" id="CAJNJA010013270">
    <property type="protein sequence ID" value="CAE7317116.1"/>
    <property type="molecule type" value="Genomic_DNA"/>
</dbReference>
<feature type="region of interest" description="Disordered" evidence="1">
    <location>
        <begin position="373"/>
        <end position="394"/>
    </location>
</feature>
<feature type="compositionally biased region" description="Basic residues" evidence="1">
    <location>
        <begin position="92"/>
        <end position="110"/>
    </location>
</feature>
<feature type="compositionally biased region" description="Basic and acidic residues" evidence="1">
    <location>
        <begin position="63"/>
        <end position="77"/>
    </location>
</feature>
<proteinExistence type="predicted"/>
<dbReference type="Proteomes" id="UP000601435">
    <property type="component" value="Unassembled WGS sequence"/>
</dbReference>
<evidence type="ECO:0000256" key="1">
    <source>
        <dbReference type="SAM" id="MobiDB-lite"/>
    </source>
</evidence>
<evidence type="ECO:0000313" key="3">
    <source>
        <dbReference type="Proteomes" id="UP000601435"/>
    </source>
</evidence>
<feature type="compositionally biased region" description="Acidic residues" evidence="1">
    <location>
        <begin position="129"/>
        <end position="138"/>
    </location>
</feature>
<protein>
    <submittedName>
        <fullName evidence="2">Uncharacterized protein</fullName>
    </submittedName>
</protein>